<protein>
    <recommendedName>
        <fullName evidence="6">DUF3945 domain-containing protein</fullName>
    </recommendedName>
</protein>
<dbReference type="STRING" id="28115.HQ47_00965"/>
<reference evidence="4 5" key="1">
    <citation type="submission" date="2014-09" db="EMBL/GenBank/DDBJ databases">
        <title>Draft Genome Sequence of Porphyromonas macacae COT-192_OH2859.</title>
        <authorList>
            <person name="Wallis C."/>
            <person name="Deusch O."/>
            <person name="O'Flynn C."/>
            <person name="Davis I."/>
            <person name="Horsfall A."/>
            <person name="Kirkwood N."/>
            <person name="Harris S."/>
            <person name="Eisen J.A."/>
            <person name="Coil D.A."/>
            <person name="Darling A.E."/>
            <person name="Jospin G."/>
            <person name="Alexiev A."/>
        </authorList>
    </citation>
    <scope>NUCLEOTIDE SEQUENCE [LARGE SCALE GENOMIC DNA]</scope>
    <source>
        <strain evidence="5">COT-192 OH2859</strain>
    </source>
</reference>
<dbReference type="RefSeq" id="WP_036872637.1">
    <property type="nucleotide sequence ID" value="NZ_JRFA01000002.1"/>
</dbReference>
<feature type="compositionally biased region" description="Basic and acidic residues" evidence="1">
    <location>
        <begin position="467"/>
        <end position="486"/>
    </location>
</feature>
<keyword evidence="5" id="KW-1185">Reference proteome</keyword>
<dbReference type="OrthoDB" id="1081890at2"/>
<name>A0A0A2EFL8_9PORP</name>
<dbReference type="Pfam" id="PF13101">
    <property type="entry name" value="DUF3945"/>
    <property type="match status" value="2"/>
</dbReference>
<dbReference type="InterPro" id="IPR025222">
    <property type="entry name" value="DUF3945"/>
</dbReference>
<dbReference type="EMBL" id="JRFA01000002">
    <property type="protein sequence ID" value="KGN76387.1"/>
    <property type="molecule type" value="Genomic_DNA"/>
</dbReference>
<feature type="region of interest" description="Disordered" evidence="1">
    <location>
        <begin position="341"/>
        <end position="375"/>
    </location>
</feature>
<dbReference type="InterPro" id="IPR025343">
    <property type="entry name" value="DUF4099"/>
</dbReference>
<feature type="compositionally biased region" description="Basic and acidic residues" evidence="1">
    <location>
        <begin position="422"/>
        <end position="437"/>
    </location>
</feature>
<feature type="region of interest" description="Disordered" evidence="1">
    <location>
        <begin position="125"/>
        <end position="144"/>
    </location>
</feature>
<feature type="domain" description="DUF3945" evidence="2">
    <location>
        <begin position="364"/>
        <end position="414"/>
    </location>
</feature>
<evidence type="ECO:0000259" key="3">
    <source>
        <dbReference type="Pfam" id="PF13351"/>
    </source>
</evidence>
<feature type="region of interest" description="Disordered" evidence="1">
    <location>
        <begin position="422"/>
        <end position="494"/>
    </location>
</feature>
<feature type="compositionally biased region" description="Low complexity" evidence="1">
    <location>
        <begin position="345"/>
        <end position="354"/>
    </location>
</feature>
<dbReference type="AlphaFoldDB" id="A0A0A2EFL8"/>
<feature type="domain" description="DUF3945" evidence="2">
    <location>
        <begin position="286"/>
        <end position="339"/>
    </location>
</feature>
<proteinExistence type="predicted"/>
<evidence type="ECO:0000259" key="2">
    <source>
        <dbReference type="Pfam" id="PF13101"/>
    </source>
</evidence>
<feature type="compositionally biased region" description="Basic and acidic residues" evidence="1">
    <location>
        <begin position="446"/>
        <end position="458"/>
    </location>
</feature>
<accession>A0A0A2EFL8</accession>
<comment type="caution">
    <text evidence="4">The sequence shown here is derived from an EMBL/GenBank/DDBJ whole genome shotgun (WGS) entry which is preliminary data.</text>
</comment>
<feature type="domain" description="DUF4099" evidence="3">
    <location>
        <begin position="145"/>
        <end position="227"/>
    </location>
</feature>
<organism evidence="4 5">
    <name type="scientific">Porphyromonas macacae</name>
    <dbReference type="NCBI Taxonomy" id="28115"/>
    <lineage>
        <taxon>Bacteria</taxon>
        <taxon>Pseudomonadati</taxon>
        <taxon>Bacteroidota</taxon>
        <taxon>Bacteroidia</taxon>
        <taxon>Bacteroidales</taxon>
        <taxon>Porphyromonadaceae</taxon>
        <taxon>Porphyromonas</taxon>
    </lineage>
</organism>
<evidence type="ECO:0000313" key="4">
    <source>
        <dbReference type="EMBL" id="KGN76387.1"/>
    </source>
</evidence>
<dbReference type="Proteomes" id="UP000030103">
    <property type="component" value="Unassembled WGS sequence"/>
</dbReference>
<sequence length="494" mass="56649">MDVNSNNKSGSDEQMMDILLVFDKEKKTINAVKGIDENGELQTVPPKQEHNNDFLKVDKQGNTLENFLKNFFSQLKDPTRFSFFKVAPEDTERTVKIIQENIKNPTPAADEMLDKIRIEPKDLKVENPKESTTQEQKPDTNKYFIDPNKINWDDLKNLGITKEQLEKSKALEPMLRGYKSPSTFPIEANFGSMVMKTDARLSFRPDSEGNVVLAIHGIRKEPELDRPFFGHQFTNEDKKNLRETGNMGRIVDVKNYRTGELVPSFISIDKQTNELVSMKASSLKLPDEIKGVKLDEKQKAALMEGKAVFLENMISAKNKSFSAFVQVNAEKRSLEFIFPEKEQKQTQQQRQQQRNDQPEEVRIPKSLAGVELSDKQQADLRADKTIYVKGLKDKEGQEYNAYVKVNHEKGKLDFYKFNPDKAKEKAKEITPANEHKTQVAVNSEGKTNEATKHTKEPLKPGQATPTDEQKKKREEKKEEQKNDKPKKSQGRKMK</sequence>
<evidence type="ECO:0008006" key="6">
    <source>
        <dbReference type="Google" id="ProtNLM"/>
    </source>
</evidence>
<evidence type="ECO:0000256" key="1">
    <source>
        <dbReference type="SAM" id="MobiDB-lite"/>
    </source>
</evidence>
<evidence type="ECO:0000313" key="5">
    <source>
        <dbReference type="Proteomes" id="UP000030103"/>
    </source>
</evidence>
<gene>
    <name evidence="4" type="ORF">HQ47_00965</name>
</gene>
<dbReference type="Pfam" id="PF13351">
    <property type="entry name" value="DUF4099"/>
    <property type="match status" value="1"/>
</dbReference>